<reference evidence="3 4" key="1">
    <citation type="submission" date="2018-04" db="EMBL/GenBank/DDBJ databases">
        <authorList>
            <person name="Hagen T."/>
        </authorList>
    </citation>
    <scope>NUCLEOTIDE SEQUENCE [LARGE SCALE GENOMIC DNA]</scope>
    <source>
        <strain evidence="3 4">TPD7009</strain>
    </source>
</reference>
<protein>
    <submittedName>
        <fullName evidence="3">ImmA/IrrE family metallo-endopeptidase</fullName>
    </submittedName>
</protein>
<dbReference type="PANTHER" id="PTHR43236:SF2">
    <property type="entry name" value="BLL0069 PROTEIN"/>
    <property type="match status" value="1"/>
</dbReference>
<sequence length="439" mass="49602">MNTVAKGNKLEDDLYDYLLDQQHRGELVFGTFQPEDCKIYKKKKYYCKERKGSVEFDVVIEFTLQGREKVHSYIVFECKNYGRSVPEKEVVDFSDKLTRIFRHASKGIIVVSGRLQSGAEELAISRGMAIVKYDKDGLDIMVDRRGQILFSGKSIAAQIFHTDVPAKSLKFSAYHNGKFFGTLRSLLGAVTGNSSGTDGGLSDSVLTTPFVTHTDIKSAALRALTAIDYKFGVVDLQRVCASLSIDLEYTHLVVQDIDGSSVLGSANFDLRKIQINLHSNYQRERFTVAHELGHFCLGHSRYLRSERTIASDLFLEGRAEDETNYKRLEIQANIFAANLILPDGVFLVATDVARQHLDIRDRGHGYIYVDDQPGNLADYEDLLAYLSKYFEASREVVEIKLKTMNLLNDRRTRYHEKISSQVPGVPSPFDINYGLKFVD</sequence>
<dbReference type="AlphaFoldDB" id="A0AA92C0E1"/>
<dbReference type="GO" id="GO:0003677">
    <property type="term" value="F:DNA binding"/>
    <property type="evidence" value="ECO:0007669"/>
    <property type="project" value="InterPro"/>
</dbReference>
<proteinExistence type="predicted"/>
<organism evidence="3 4">
    <name type="scientific">Rhizobium rhizogenes</name>
    <name type="common">Agrobacterium rhizogenes</name>
    <dbReference type="NCBI Taxonomy" id="359"/>
    <lineage>
        <taxon>Bacteria</taxon>
        <taxon>Pseudomonadati</taxon>
        <taxon>Pseudomonadota</taxon>
        <taxon>Alphaproteobacteria</taxon>
        <taxon>Hyphomicrobiales</taxon>
        <taxon>Rhizobiaceae</taxon>
        <taxon>Rhizobium/Agrobacterium group</taxon>
        <taxon>Rhizobium</taxon>
    </lineage>
</organism>
<evidence type="ECO:0000259" key="1">
    <source>
        <dbReference type="Pfam" id="PF04471"/>
    </source>
</evidence>
<dbReference type="Pfam" id="PF06114">
    <property type="entry name" value="Peptidase_M78"/>
    <property type="match status" value="1"/>
</dbReference>
<dbReference type="InterPro" id="IPR007560">
    <property type="entry name" value="Restrct_endonuc_IV_Mrr"/>
</dbReference>
<feature type="domain" description="IrrE N-terminal-like" evidence="2">
    <location>
        <begin position="245"/>
        <end position="402"/>
    </location>
</feature>
<dbReference type="InterPro" id="IPR011856">
    <property type="entry name" value="tRNA_endonuc-like_dom_sf"/>
</dbReference>
<dbReference type="EMBL" id="QDFR01000009">
    <property type="protein sequence ID" value="PVE50887.1"/>
    <property type="molecule type" value="Genomic_DNA"/>
</dbReference>
<accession>A0AA92C0E1</accession>
<dbReference type="Proteomes" id="UP000244335">
    <property type="component" value="Unassembled WGS sequence"/>
</dbReference>
<comment type="caution">
    <text evidence="3">The sequence shown here is derived from an EMBL/GenBank/DDBJ whole genome shotgun (WGS) entry which is preliminary data.</text>
</comment>
<dbReference type="GO" id="GO:0009307">
    <property type="term" value="P:DNA restriction-modification system"/>
    <property type="evidence" value="ECO:0007669"/>
    <property type="project" value="InterPro"/>
</dbReference>
<name>A0AA92C0E1_RHIRH</name>
<evidence type="ECO:0000313" key="4">
    <source>
        <dbReference type="Proteomes" id="UP000244335"/>
    </source>
</evidence>
<dbReference type="InterPro" id="IPR010359">
    <property type="entry name" value="IrrE_HExxH"/>
</dbReference>
<dbReference type="InterPro" id="IPR052345">
    <property type="entry name" value="Rad_response_metalloprotease"/>
</dbReference>
<feature type="domain" description="Restriction endonuclease type IV Mrr" evidence="1">
    <location>
        <begin position="56"/>
        <end position="131"/>
    </location>
</feature>
<evidence type="ECO:0000259" key="2">
    <source>
        <dbReference type="Pfam" id="PF06114"/>
    </source>
</evidence>
<dbReference type="Gene3D" id="3.40.1350.10">
    <property type="match status" value="1"/>
</dbReference>
<evidence type="ECO:0000313" key="3">
    <source>
        <dbReference type="EMBL" id="PVE50887.1"/>
    </source>
</evidence>
<dbReference type="Pfam" id="PF04471">
    <property type="entry name" value="Mrr_cat"/>
    <property type="match status" value="1"/>
</dbReference>
<dbReference type="PANTHER" id="PTHR43236">
    <property type="entry name" value="ANTITOXIN HIGA1"/>
    <property type="match status" value="1"/>
</dbReference>
<dbReference type="RefSeq" id="WP_116494518.1">
    <property type="nucleotide sequence ID" value="NZ_QDFR01000009.1"/>
</dbReference>
<dbReference type="GO" id="GO:0004519">
    <property type="term" value="F:endonuclease activity"/>
    <property type="evidence" value="ECO:0007669"/>
    <property type="project" value="InterPro"/>
</dbReference>
<gene>
    <name evidence="3" type="ORF">DC430_20215</name>
</gene>
<dbReference type="Gene3D" id="1.10.10.2910">
    <property type="match status" value="1"/>
</dbReference>